<dbReference type="PROSITE" id="PS50975">
    <property type="entry name" value="ATP_GRASP"/>
    <property type="match status" value="1"/>
</dbReference>
<gene>
    <name evidence="13" type="primary">gshAB</name>
    <name evidence="13" type="synonym">gshF</name>
    <name evidence="15" type="ORF">CJD_2142</name>
</gene>
<evidence type="ECO:0000313" key="15">
    <source>
        <dbReference type="EMBL" id="EDT71171.1"/>
    </source>
</evidence>
<evidence type="ECO:0000256" key="1">
    <source>
        <dbReference type="ARBA" id="ARBA00001936"/>
    </source>
</evidence>
<proteinExistence type="inferred from homology"/>
<evidence type="ECO:0000256" key="4">
    <source>
        <dbReference type="ARBA" id="ARBA00022598"/>
    </source>
</evidence>
<name>B1V4R2_CLOPF</name>
<keyword evidence="11 13" id="KW-0511">Multifunctional enzyme</keyword>
<keyword evidence="9" id="KW-0460">Magnesium</keyword>
<dbReference type="HAMAP" id="MF_00782">
    <property type="entry name" value="Glut_biosynth"/>
    <property type="match status" value="1"/>
</dbReference>
<keyword evidence="4 13" id="KW-0436">Ligase</keyword>
<evidence type="ECO:0000256" key="6">
    <source>
        <dbReference type="ARBA" id="ARBA00022723"/>
    </source>
</evidence>
<evidence type="ECO:0000256" key="11">
    <source>
        <dbReference type="ARBA" id="ARBA00023268"/>
    </source>
</evidence>
<evidence type="ECO:0000256" key="10">
    <source>
        <dbReference type="ARBA" id="ARBA00023211"/>
    </source>
</evidence>
<dbReference type="NCBIfam" id="NF002688">
    <property type="entry name" value="PRK02471.1"/>
    <property type="match status" value="1"/>
</dbReference>
<protein>
    <recommendedName>
        <fullName evidence="13">Glutathione biosynthesis bifunctional protein GshAB</fullName>
    </recommendedName>
    <alternativeName>
        <fullName evidence="13">Gamma-GCS-GS</fullName>
        <shortName evidence="13">GCS-GS</shortName>
    </alternativeName>
    <domain>
        <recommendedName>
            <fullName evidence="13">Glutamate--cysteine ligase</fullName>
            <ecNumber evidence="13">6.3.2.2</ecNumber>
        </recommendedName>
        <alternativeName>
            <fullName evidence="13">Gamma-ECS</fullName>
            <shortName evidence="13">GCS</shortName>
        </alternativeName>
        <alternativeName>
            <fullName evidence="13">Gamma-glutamylcysteine synthetase</fullName>
        </alternativeName>
    </domain>
    <domain>
        <recommendedName>
            <fullName evidence="13">Glutathione synthetase</fullName>
            <ecNumber evidence="13">6.3.2.3</ecNumber>
        </recommendedName>
        <alternativeName>
            <fullName evidence="13">GSH synthetase</fullName>
            <shortName evidence="13">GS</shortName>
            <shortName evidence="13">GSH-S</shortName>
            <shortName evidence="13">GSHase</shortName>
        </alternativeName>
        <alternativeName>
            <fullName evidence="13">Glutathione synthase</fullName>
        </alternativeName>
    </domain>
</protein>
<comment type="catalytic activity">
    <reaction evidence="13">
        <text>gamma-L-glutamyl-L-cysteine + glycine + ATP = glutathione + ADP + phosphate + H(+)</text>
        <dbReference type="Rhea" id="RHEA:13557"/>
        <dbReference type="ChEBI" id="CHEBI:15378"/>
        <dbReference type="ChEBI" id="CHEBI:30616"/>
        <dbReference type="ChEBI" id="CHEBI:43474"/>
        <dbReference type="ChEBI" id="CHEBI:57305"/>
        <dbReference type="ChEBI" id="CHEBI:57925"/>
        <dbReference type="ChEBI" id="CHEBI:58173"/>
        <dbReference type="ChEBI" id="CHEBI:456216"/>
        <dbReference type="EC" id="6.3.2.3"/>
    </reaction>
</comment>
<comment type="cofactor">
    <cofactor evidence="2">
        <name>Mg(2+)</name>
        <dbReference type="ChEBI" id="CHEBI:18420"/>
    </cofactor>
</comment>
<dbReference type="InterPro" id="IPR007370">
    <property type="entry name" value="Glu_cys_ligase"/>
</dbReference>
<accession>B1V4R2</accession>
<dbReference type="InterPro" id="IPR014746">
    <property type="entry name" value="Gln_synth/guanido_kin_cat_dom"/>
</dbReference>
<dbReference type="PANTHER" id="PTHR38761:SF1">
    <property type="entry name" value="GLUTAMATE--CYSTEINE LIGASE"/>
    <property type="match status" value="1"/>
</dbReference>
<comment type="caution">
    <text evidence="15">The sequence shown here is derived from an EMBL/GenBank/DDBJ whole genome shotgun (WGS) entry which is preliminary data.</text>
</comment>
<dbReference type="Proteomes" id="UP000003188">
    <property type="component" value="Unassembled WGS sequence"/>
</dbReference>
<dbReference type="NCBIfam" id="TIGR01435">
    <property type="entry name" value="glu_cys_lig_rel"/>
    <property type="match status" value="1"/>
</dbReference>
<keyword evidence="8 13" id="KW-0067">ATP-binding</keyword>
<dbReference type="InterPro" id="IPR011761">
    <property type="entry name" value="ATP-grasp"/>
</dbReference>
<reference evidence="15 16" key="1">
    <citation type="submission" date="2008-03" db="EMBL/GenBank/DDBJ databases">
        <authorList>
            <person name="Paulsen I."/>
            <person name="Sebastian Y."/>
        </authorList>
    </citation>
    <scope>NUCLEOTIDE SEQUENCE [LARGE SCALE GENOMIC DNA]</scope>
    <source>
        <strain evidence="16">D str. JGS1721</strain>
    </source>
</reference>
<dbReference type="GO" id="GO:0005524">
    <property type="term" value="F:ATP binding"/>
    <property type="evidence" value="ECO:0007669"/>
    <property type="project" value="UniProtKB-UniRule"/>
</dbReference>
<dbReference type="Pfam" id="PF04262">
    <property type="entry name" value="Glu_cys_ligase"/>
    <property type="match status" value="1"/>
</dbReference>
<organism evidence="15 16">
    <name type="scientific">Clostridium perfringens D str. JGS1721</name>
    <dbReference type="NCBI Taxonomy" id="488537"/>
    <lineage>
        <taxon>Bacteria</taxon>
        <taxon>Bacillati</taxon>
        <taxon>Bacillota</taxon>
        <taxon>Clostridia</taxon>
        <taxon>Eubacteriales</taxon>
        <taxon>Clostridiaceae</taxon>
        <taxon>Clostridium</taxon>
    </lineage>
</organism>
<dbReference type="UniPathway" id="UPA00142">
    <property type="reaction ID" value="UER00209"/>
</dbReference>
<dbReference type="Gene3D" id="3.30.590.20">
    <property type="match status" value="1"/>
</dbReference>
<dbReference type="Pfam" id="PF18419">
    <property type="entry name" value="ATP-grasp_6"/>
    <property type="match status" value="1"/>
</dbReference>
<dbReference type="InterPro" id="IPR006335">
    <property type="entry name" value="Glut_biosynth"/>
</dbReference>
<evidence type="ECO:0000256" key="5">
    <source>
        <dbReference type="ARBA" id="ARBA00022684"/>
    </source>
</evidence>
<dbReference type="GO" id="GO:0004357">
    <property type="term" value="F:glutamate-cysteine ligase activity"/>
    <property type="evidence" value="ECO:0007669"/>
    <property type="project" value="UniProtKB-UniRule"/>
</dbReference>
<evidence type="ECO:0000256" key="13">
    <source>
        <dbReference type="HAMAP-Rule" id="MF_00782"/>
    </source>
</evidence>
<dbReference type="GO" id="GO:0004363">
    <property type="term" value="F:glutathione synthase activity"/>
    <property type="evidence" value="ECO:0007669"/>
    <property type="project" value="UniProtKB-UniRule"/>
</dbReference>
<dbReference type="GO" id="GO:0046872">
    <property type="term" value="F:metal ion binding"/>
    <property type="evidence" value="ECO:0007669"/>
    <property type="project" value="UniProtKB-KW"/>
</dbReference>
<dbReference type="InterPro" id="IPR040657">
    <property type="entry name" value="GshAB_ATP-grasp"/>
</dbReference>
<evidence type="ECO:0000256" key="8">
    <source>
        <dbReference type="ARBA" id="ARBA00022840"/>
    </source>
</evidence>
<comment type="pathway">
    <text evidence="13">Sulfur metabolism; glutathione biosynthesis; glutathione from L-cysteine and L-glutamate: step 2/2.</text>
</comment>
<dbReference type="PANTHER" id="PTHR38761">
    <property type="entry name" value="GLUTAMATE--CYSTEINE LIGASE"/>
    <property type="match status" value="1"/>
</dbReference>
<comment type="similarity">
    <text evidence="13">In the N-terminal section; belongs to the glutamate--cysteine ligase type 1 family. Type 2 subfamily.</text>
</comment>
<dbReference type="EC" id="6.3.2.2" evidence="13"/>
<dbReference type="GO" id="GO:0005829">
    <property type="term" value="C:cytosol"/>
    <property type="evidence" value="ECO:0007669"/>
    <property type="project" value="TreeGrafter"/>
</dbReference>
<comment type="function">
    <text evidence="13">Synthesizes glutathione from L-glutamate and L-cysteine via gamma-L-glutamyl-L-cysteine.</text>
</comment>
<keyword evidence="10" id="KW-0464">Manganese</keyword>
<dbReference type="EMBL" id="ABOO01000027">
    <property type="protein sequence ID" value="EDT71171.1"/>
    <property type="molecule type" value="Genomic_DNA"/>
</dbReference>
<dbReference type="Gene3D" id="3.30.470.20">
    <property type="entry name" value="ATP-grasp fold, B domain"/>
    <property type="match status" value="2"/>
</dbReference>
<comment type="catalytic activity">
    <reaction evidence="12 13">
        <text>L-cysteine + L-glutamate + ATP = gamma-L-glutamyl-L-cysteine + ADP + phosphate + H(+)</text>
        <dbReference type="Rhea" id="RHEA:13285"/>
        <dbReference type="ChEBI" id="CHEBI:15378"/>
        <dbReference type="ChEBI" id="CHEBI:29985"/>
        <dbReference type="ChEBI" id="CHEBI:30616"/>
        <dbReference type="ChEBI" id="CHEBI:35235"/>
        <dbReference type="ChEBI" id="CHEBI:43474"/>
        <dbReference type="ChEBI" id="CHEBI:58173"/>
        <dbReference type="ChEBI" id="CHEBI:456216"/>
        <dbReference type="EC" id="6.3.2.2"/>
    </reaction>
</comment>
<evidence type="ECO:0000256" key="12">
    <source>
        <dbReference type="ARBA" id="ARBA00048819"/>
    </source>
</evidence>
<comment type="cofactor">
    <cofactor evidence="1">
        <name>Mn(2+)</name>
        <dbReference type="ChEBI" id="CHEBI:29035"/>
    </cofactor>
</comment>
<evidence type="ECO:0000256" key="2">
    <source>
        <dbReference type="ARBA" id="ARBA00001946"/>
    </source>
</evidence>
<comment type="subunit">
    <text evidence="13">Monomer.</text>
</comment>
<dbReference type="SUPFAM" id="SSF55931">
    <property type="entry name" value="Glutamine synthetase/guanido kinase"/>
    <property type="match status" value="1"/>
</dbReference>
<feature type="domain" description="ATP-grasp" evidence="14">
    <location>
        <begin position="521"/>
        <end position="777"/>
    </location>
</feature>
<dbReference type="InterPro" id="IPR006334">
    <property type="entry name" value="Glut_cys_ligase"/>
</dbReference>
<dbReference type="Gene3D" id="3.30.1490.20">
    <property type="entry name" value="ATP-grasp fold, A domain"/>
    <property type="match status" value="1"/>
</dbReference>
<sequence>MVNLDKGLLKIIKDESLEDYFIKANFGLEKENVRVTERGNLALTPHPKAFGDREKNAYIKTDFSESQLEIVTPVCNTLEEVYSFICNLNKVVSLEIMKNGEFLWPQSNPPILPREEEIPIAKLSNREDELYRENLSYKYGKKKQVISGIHYNFSFKEEFIKLLYKELKVEKDFREFKDDIYLRMARNFQKYHWLLIYLTGASPVFHESYIEEIKEEGEKLGEDSYYIKDDTSLRNSSYGYKNKKDYYVSYNSIEEYASDIKNLVKDKEIQSIKEYYNPIRLKSLGSEDMLESLLHKGIDYLEVRLLDLDPLSIQGVSKETLYLVHLFMIYTLLKENKEITYKDQEEFFKNHDMVALKGRNEEVVIHENGVPVLLKDKGREILSEMDEIVEILFSNNEEFKNVIKRALEKINNPHDTISEKLIKDIKEEGYINFHMRLAKEYLNNFKNKEFNLVGYEDLELSTQILILDAIKRGIEFNMMDRLENFISLSDGEKVEYVKQATKTSKDSYITALIMENKLVTKDILRENNIRVPKGKDYDNIDEAKKDFRLFKDEKIVIKPKSTNFGLGISIFPGEYLREDYDKAVEIAFREDSSILIEEFMTGKEYRFLVIGEEVVGILHREPANVIGNGESTIEELVSEKNKDSLRGKGYKTPLEKIKLGEIEEMFLKNQGLSFKSIPKNGEKIYLRENSNISTGGDSIDFTDKIHPSYKEVALKSAKAVKALICGVDMVIDNIEEEAKEKNHGIIELNFNPAIHIHCFPYKGENRKAGEKILDLLFN</sequence>
<dbReference type="RefSeq" id="WP_003475387.1">
    <property type="nucleotide sequence ID" value="NZ_ABOO01000027.1"/>
</dbReference>
<dbReference type="SUPFAM" id="SSF56059">
    <property type="entry name" value="Glutathione synthetase ATP-binding domain-like"/>
    <property type="match status" value="1"/>
</dbReference>
<dbReference type="InterPro" id="IPR013815">
    <property type="entry name" value="ATP_grasp_subdomain_1"/>
</dbReference>
<evidence type="ECO:0000256" key="7">
    <source>
        <dbReference type="ARBA" id="ARBA00022741"/>
    </source>
</evidence>
<evidence type="ECO:0000256" key="9">
    <source>
        <dbReference type="ARBA" id="ARBA00022842"/>
    </source>
</evidence>
<feature type="region of interest" description="Glutamate--cysteine ligase" evidence="13">
    <location>
        <begin position="1"/>
        <end position="355"/>
    </location>
</feature>
<dbReference type="EC" id="6.3.2.3" evidence="13"/>
<evidence type="ECO:0000313" key="16">
    <source>
        <dbReference type="Proteomes" id="UP000003188"/>
    </source>
</evidence>
<evidence type="ECO:0000256" key="3">
    <source>
        <dbReference type="ARBA" id="ARBA00005006"/>
    </source>
</evidence>
<comment type="pathway">
    <text evidence="3 13">Sulfur metabolism; glutathione biosynthesis; glutathione from L-cysteine and L-glutamate: step 1/2.</text>
</comment>
<keyword evidence="5 13" id="KW-0317">Glutathione biosynthesis</keyword>
<keyword evidence="6" id="KW-0479">Metal-binding</keyword>
<evidence type="ECO:0000259" key="14">
    <source>
        <dbReference type="PROSITE" id="PS50975"/>
    </source>
</evidence>
<dbReference type="AlphaFoldDB" id="B1V4R2"/>
<keyword evidence="7 13" id="KW-0547">Nucleotide-binding</keyword>